<feature type="region of interest" description="Disordered" evidence="3">
    <location>
        <begin position="158"/>
        <end position="178"/>
    </location>
</feature>
<evidence type="ECO:0000256" key="2">
    <source>
        <dbReference type="SAM" id="Coils"/>
    </source>
</evidence>
<dbReference type="SUPFAM" id="SSF56563">
    <property type="entry name" value="Major capsid protein gp5"/>
    <property type="match status" value="1"/>
</dbReference>
<dbReference type="NCBIfam" id="TIGR01554">
    <property type="entry name" value="major_cap_HK97"/>
    <property type="match status" value="1"/>
</dbReference>
<comment type="subcellular location">
    <subcellularLocation>
        <location evidence="1">Virion</location>
    </subcellularLocation>
</comment>
<dbReference type="RefSeq" id="WP_076461837.1">
    <property type="nucleotide sequence ID" value="NZ_FTMN01000002.1"/>
</dbReference>
<organism evidence="5 6">
    <name type="scientific">Marinobacterium stanieri</name>
    <dbReference type="NCBI Taxonomy" id="49186"/>
    <lineage>
        <taxon>Bacteria</taxon>
        <taxon>Pseudomonadati</taxon>
        <taxon>Pseudomonadota</taxon>
        <taxon>Gammaproteobacteria</taxon>
        <taxon>Oceanospirillales</taxon>
        <taxon>Oceanospirillaceae</taxon>
        <taxon>Marinobacterium</taxon>
    </lineage>
</organism>
<accession>A0A1N6QBU1</accession>
<dbReference type="EMBL" id="FTMN01000002">
    <property type="protein sequence ID" value="SIQ13896.1"/>
    <property type="molecule type" value="Genomic_DNA"/>
</dbReference>
<keyword evidence="2" id="KW-0175">Coiled coil</keyword>
<evidence type="ECO:0000313" key="5">
    <source>
        <dbReference type="EMBL" id="SIQ13896.1"/>
    </source>
</evidence>
<evidence type="ECO:0000256" key="3">
    <source>
        <dbReference type="SAM" id="MobiDB-lite"/>
    </source>
</evidence>
<feature type="domain" description="Phage capsid-like C-terminal" evidence="4">
    <location>
        <begin position="116"/>
        <end position="401"/>
    </location>
</feature>
<evidence type="ECO:0000313" key="6">
    <source>
        <dbReference type="Proteomes" id="UP000186895"/>
    </source>
</evidence>
<reference evidence="5 6" key="1">
    <citation type="submission" date="2017-01" db="EMBL/GenBank/DDBJ databases">
        <authorList>
            <person name="Mah S.A."/>
            <person name="Swanson W.J."/>
            <person name="Moy G.W."/>
            <person name="Vacquier V.D."/>
        </authorList>
    </citation>
    <scope>NUCLEOTIDE SEQUENCE [LARGE SCALE GENOMIC DNA]</scope>
    <source>
        <strain evidence="5 6">DSM 7027</strain>
    </source>
</reference>
<proteinExistence type="predicted"/>
<dbReference type="AlphaFoldDB" id="A0A1N6QBU1"/>
<dbReference type="STRING" id="49186.SAMN05421647_102395"/>
<evidence type="ECO:0000259" key="4">
    <source>
        <dbReference type="Pfam" id="PF05065"/>
    </source>
</evidence>
<dbReference type="InterPro" id="IPR054612">
    <property type="entry name" value="Phage_capsid-like_C"/>
</dbReference>
<dbReference type="InterPro" id="IPR024455">
    <property type="entry name" value="Phage_capsid"/>
</dbReference>
<gene>
    <name evidence="5" type="ORF">SAMN05421647_102395</name>
</gene>
<feature type="coiled-coil region" evidence="2">
    <location>
        <begin position="30"/>
        <end position="64"/>
    </location>
</feature>
<dbReference type="Gene3D" id="3.30.2320.10">
    <property type="entry name" value="hypothetical protein PF0899 domain"/>
    <property type="match status" value="1"/>
</dbReference>
<evidence type="ECO:0000256" key="1">
    <source>
        <dbReference type="ARBA" id="ARBA00004328"/>
    </source>
</evidence>
<keyword evidence="6" id="KW-1185">Reference proteome</keyword>
<dbReference type="Proteomes" id="UP000186895">
    <property type="component" value="Unassembled WGS sequence"/>
</dbReference>
<protein>
    <submittedName>
        <fullName evidence="5">Phage major capsid protein, HK97 family</fullName>
    </submittedName>
</protein>
<name>A0A1N6QBU1_9GAMM</name>
<dbReference type="Pfam" id="PF05065">
    <property type="entry name" value="Phage_capsid"/>
    <property type="match status" value="1"/>
</dbReference>
<sequence length="404" mass="44267">MAVELKDIEQVAEEFGQKFEEFKSKNDKRIDALESEKGKLSETVETLNGKLTDLDKYKKELEEELAALSRPGATGTDAKAKAEHKAAFDRFMRKGHDDGLRELEQKALSTDSDPDGGYIVTEEVDTSIERVMGDMGVMRQLATVRPVGSATYKKLTNQGGATSGWVGEREERSETGTPSLSELAFPTMELYAEPKATQSMLEDGMFDIESWLADEVGTEFSEKEAGAFITGNGVNKPRGILGYEAVANSNYAWGKLGYIASGGAGAFASSNPSDKLITLVHSLKRGYRQGASFLMNDMSLMQVRLLKDADGNYLWRPGLEAGAPSTLLGYTSETDDFMPDIAANSLSIAFGDFKRGYVITDRRGVQVLRDPFTAKPYVKFYTTKRVGGGVQNFEAIKLMKFATS</sequence>